<dbReference type="AlphaFoldDB" id="M1GLD7"/>
<geneLocation type="mitochondrion" evidence="3"/>
<evidence type="ECO:0000313" key="3">
    <source>
        <dbReference type="EMBL" id="AGE14643.1"/>
    </source>
</evidence>
<gene>
    <name evidence="3" type="primary">orf233</name>
</gene>
<dbReference type="GeneID" id="14658527"/>
<dbReference type="PANTHER" id="PTHR47539:SF1">
    <property type="entry name" value="PENTATRICOPEPTIDE REPEAT-CONTAINING PROTEIN OTP51, CHLOROPLASTIC"/>
    <property type="match status" value="1"/>
</dbReference>
<proteinExistence type="predicted"/>
<evidence type="ECO:0000259" key="2">
    <source>
        <dbReference type="Pfam" id="PF03161"/>
    </source>
</evidence>
<organism evidence="3">
    <name type="scientific">Microbotryum cf. violaceum BFL-2013</name>
    <dbReference type="NCBI Taxonomy" id="1288119"/>
    <lineage>
        <taxon>Eukaryota</taxon>
        <taxon>Fungi</taxon>
        <taxon>Dikarya</taxon>
        <taxon>Basidiomycota</taxon>
        <taxon>Pucciniomycotina</taxon>
        <taxon>Microbotryomycetes</taxon>
        <taxon>Microbotryales</taxon>
        <taxon>Microbotryaceae</taxon>
        <taxon>Microbotryum</taxon>
    </lineage>
</organism>
<dbReference type="RefSeq" id="YP_007475429.1">
    <property type="nucleotide sequence ID" value="NC_020354.1"/>
</dbReference>
<sequence length="233" mass="26928">MTLQSLRSLILQQRFLGKPLSPNSKIMKQYKELLPIELSSFQKAMLVGLMLGDVSLKWNKSLTGASLQFEWGDKHVAYAFYVWHLLYPYCLEVPRRQVRTNANGNEVVTWCFQTVTHPAFLFLHDVFIVEGKKCVLPVLYDLITPISLAFWFMDDGGRQDYRSYGLQFHTQGFTTSEVDWPARLCRAGKLLQDKFDLKCWRKSNKGRPIIAVSGHSYNTFFGLIKIICMNQCI</sequence>
<keyword evidence="3" id="KW-0496">Mitochondrion</keyword>
<dbReference type="GO" id="GO:0000373">
    <property type="term" value="P:Group II intron splicing"/>
    <property type="evidence" value="ECO:0007669"/>
    <property type="project" value="TreeGrafter"/>
</dbReference>
<dbReference type="InterPro" id="IPR004860">
    <property type="entry name" value="LAGLIDADG_dom"/>
</dbReference>
<accession>M1GLD7</accession>
<comment type="function">
    <text evidence="1">Mitochondrial DNA endonuclease involved in intron homing.</text>
</comment>
<protein>
    <recommendedName>
        <fullName evidence="2">Homing endonuclease LAGLIDADG domain-containing protein</fullName>
    </recommendedName>
</protein>
<dbReference type="EMBL" id="KC285587">
    <property type="protein sequence ID" value="AGE14643.1"/>
    <property type="molecule type" value="Genomic_DNA"/>
</dbReference>
<name>M1GLD7_9BASI</name>
<dbReference type="Gene3D" id="3.10.28.10">
    <property type="entry name" value="Homing endonucleases"/>
    <property type="match status" value="2"/>
</dbReference>
<reference evidence="3" key="1">
    <citation type="submission" date="2012-12" db="EMBL/GenBank/DDBJ databases">
        <authorList>
            <person name="Lang B.F."/>
        </authorList>
    </citation>
    <scope>NUCLEOTIDE SEQUENCE</scope>
</reference>
<dbReference type="GO" id="GO:0004519">
    <property type="term" value="F:endonuclease activity"/>
    <property type="evidence" value="ECO:0007669"/>
    <property type="project" value="InterPro"/>
</dbReference>
<feature type="domain" description="Homing endonuclease LAGLIDADG" evidence="2">
    <location>
        <begin position="44"/>
        <end position="220"/>
    </location>
</feature>
<evidence type="ECO:0000256" key="1">
    <source>
        <dbReference type="ARBA" id="ARBA00002670"/>
    </source>
</evidence>
<dbReference type="SUPFAM" id="SSF55608">
    <property type="entry name" value="Homing endonucleases"/>
    <property type="match status" value="1"/>
</dbReference>
<dbReference type="InterPro" id="IPR027434">
    <property type="entry name" value="Homing_endonucl"/>
</dbReference>
<dbReference type="PANTHER" id="PTHR47539">
    <property type="entry name" value="PENTATRICOPEPTIDE REPEAT-CONTAINING PROTEIN OTP51, CHLOROPLASTIC"/>
    <property type="match status" value="1"/>
</dbReference>
<dbReference type="InterPro" id="IPR052500">
    <property type="entry name" value="Chloro/Mito_RNA_Process"/>
</dbReference>
<dbReference type="Pfam" id="PF03161">
    <property type="entry name" value="LAGLIDADG_2"/>
    <property type="match status" value="1"/>
</dbReference>
<dbReference type="GO" id="GO:0045292">
    <property type="term" value="P:mRNA cis splicing, via spliceosome"/>
    <property type="evidence" value="ECO:0007669"/>
    <property type="project" value="TreeGrafter"/>
</dbReference>